<name>A0ABS7JTL6_9SPHN</name>
<keyword evidence="2" id="KW-1185">Reference proteome</keyword>
<dbReference type="Proteomes" id="UP000782554">
    <property type="component" value="Unassembled WGS sequence"/>
</dbReference>
<dbReference type="EMBL" id="JAIGNU010000001">
    <property type="protein sequence ID" value="MBX7501008.1"/>
    <property type="molecule type" value="Genomic_DNA"/>
</dbReference>
<accession>A0ABS7JTL6</accession>
<reference evidence="1 2" key="1">
    <citation type="submission" date="2021-08" db="EMBL/GenBank/DDBJ databases">
        <title>Comparative Genomics Analysis of the Genus Qipengyuania Reveals Extensive Genetic Diversity and Metabolic Versatility, Including the Description of Fifteen Novel Species.</title>
        <authorList>
            <person name="Liu Y."/>
        </authorList>
    </citation>
    <scope>NUCLEOTIDE SEQUENCE [LARGE SCALE GENOMIC DNA]</scope>
    <source>
        <strain evidence="1 2">YG27</strain>
    </source>
</reference>
<gene>
    <name evidence="1" type="ORF">K3181_06105</name>
</gene>
<dbReference type="Pfam" id="PF05721">
    <property type="entry name" value="PhyH"/>
    <property type="match status" value="1"/>
</dbReference>
<dbReference type="GO" id="GO:0051213">
    <property type="term" value="F:dioxygenase activity"/>
    <property type="evidence" value="ECO:0007669"/>
    <property type="project" value="UniProtKB-KW"/>
</dbReference>
<protein>
    <submittedName>
        <fullName evidence="1">Phytanoyl-CoA dioxygenase family protein</fullName>
    </submittedName>
</protein>
<organism evidence="1 2">
    <name type="scientific">Qipengyuania mesophila</name>
    <dbReference type="NCBI Taxonomy" id="2867246"/>
    <lineage>
        <taxon>Bacteria</taxon>
        <taxon>Pseudomonadati</taxon>
        <taxon>Pseudomonadota</taxon>
        <taxon>Alphaproteobacteria</taxon>
        <taxon>Sphingomonadales</taxon>
        <taxon>Erythrobacteraceae</taxon>
        <taxon>Qipengyuania</taxon>
    </lineage>
</organism>
<keyword evidence="1" id="KW-0560">Oxidoreductase</keyword>
<keyword evidence="1" id="KW-0223">Dioxygenase</keyword>
<proteinExistence type="predicted"/>
<dbReference type="SUPFAM" id="SSF51197">
    <property type="entry name" value="Clavaminate synthase-like"/>
    <property type="match status" value="1"/>
</dbReference>
<dbReference type="RefSeq" id="WP_221601748.1">
    <property type="nucleotide sequence ID" value="NZ_JAIGNU010000001.1"/>
</dbReference>
<evidence type="ECO:0000313" key="2">
    <source>
        <dbReference type="Proteomes" id="UP000782554"/>
    </source>
</evidence>
<comment type="caution">
    <text evidence="1">The sequence shown here is derived from an EMBL/GenBank/DDBJ whole genome shotgun (WGS) entry which is preliminary data.</text>
</comment>
<dbReference type="Gene3D" id="2.60.120.620">
    <property type="entry name" value="q2cbj1_9rhob like domain"/>
    <property type="match status" value="1"/>
</dbReference>
<evidence type="ECO:0000313" key="1">
    <source>
        <dbReference type="EMBL" id="MBX7501008.1"/>
    </source>
</evidence>
<sequence>MSSLTLDRDGAQHFPAVLAACVDDILIALAELPQDRAGIRLNGVGPLEKHIGISGCFGSIARQFIGDRAKPVRAILFDKSEGQNWSLGWHQDRTICVGEHCEVEGFGPWSTKAGMLHVEPPFDVIKRMVTLRGHLDPVPETNAPLLIAVGSHRLGRVPTTEVEEIVRASSVEACLAEAGDVWAYRTSIIHASKAAEVGRGRRVLQVDYSADDLPDGLTWAGI</sequence>
<dbReference type="InterPro" id="IPR008775">
    <property type="entry name" value="Phytyl_CoA_dOase-like"/>
</dbReference>